<evidence type="ECO:0000313" key="1">
    <source>
        <dbReference type="EMBL" id="KAJ7515046.1"/>
    </source>
</evidence>
<accession>A0ACC2AC73</accession>
<proteinExistence type="predicted"/>
<dbReference type="Proteomes" id="UP001162992">
    <property type="component" value="Chromosome 23"/>
</dbReference>
<name>A0ACC2AC73_DIPCM</name>
<sequence length="108" mass="11136">MCSSSSAPSAAPPFIVAVKDSISAALSSTGPETVTSAGAPSLTGPTDTFFEASSNAVESVANSILAIRSSSNAPIDDFCTPRRAFTQESSYLRKERGQMQATIQAMSI</sequence>
<gene>
    <name evidence="1" type="ORF">O6H91_23G069500</name>
</gene>
<organism evidence="1 2">
    <name type="scientific">Diphasiastrum complanatum</name>
    <name type="common">Issler's clubmoss</name>
    <name type="synonym">Lycopodium complanatum</name>
    <dbReference type="NCBI Taxonomy" id="34168"/>
    <lineage>
        <taxon>Eukaryota</taxon>
        <taxon>Viridiplantae</taxon>
        <taxon>Streptophyta</taxon>
        <taxon>Embryophyta</taxon>
        <taxon>Tracheophyta</taxon>
        <taxon>Lycopodiopsida</taxon>
        <taxon>Lycopodiales</taxon>
        <taxon>Lycopodiaceae</taxon>
        <taxon>Lycopodioideae</taxon>
        <taxon>Diphasiastrum</taxon>
    </lineage>
</organism>
<evidence type="ECO:0000313" key="2">
    <source>
        <dbReference type="Proteomes" id="UP001162992"/>
    </source>
</evidence>
<keyword evidence="2" id="KW-1185">Reference proteome</keyword>
<protein>
    <submittedName>
        <fullName evidence="1">Uncharacterized protein</fullName>
    </submittedName>
</protein>
<comment type="caution">
    <text evidence="1">The sequence shown here is derived from an EMBL/GenBank/DDBJ whole genome shotgun (WGS) entry which is preliminary data.</text>
</comment>
<dbReference type="EMBL" id="CM055114">
    <property type="protein sequence ID" value="KAJ7515046.1"/>
    <property type="molecule type" value="Genomic_DNA"/>
</dbReference>
<reference evidence="2" key="1">
    <citation type="journal article" date="2024" name="Proc. Natl. Acad. Sci. U.S.A.">
        <title>Extraordinary preservation of gene collinearity over three hundred million years revealed in homosporous lycophytes.</title>
        <authorList>
            <person name="Li C."/>
            <person name="Wickell D."/>
            <person name="Kuo L.Y."/>
            <person name="Chen X."/>
            <person name="Nie B."/>
            <person name="Liao X."/>
            <person name="Peng D."/>
            <person name="Ji J."/>
            <person name="Jenkins J."/>
            <person name="Williams M."/>
            <person name="Shu S."/>
            <person name="Plott C."/>
            <person name="Barry K."/>
            <person name="Rajasekar S."/>
            <person name="Grimwood J."/>
            <person name="Han X."/>
            <person name="Sun S."/>
            <person name="Hou Z."/>
            <person name="He W."/>
            <person name="Dai G."/>
            <person name="Sun C."/>
            <person name="Schmutz J."/>
            <person name="Leebens-Mack J.H."/>
            <person name="Li F.W."/>
            <person name="Wang L."/>
        </authorList>
    </citation>
    <scope>NUCLEOTIDE SEQUENCE [LARGE SCALE GENOMIC DNA]</scope>
    <source>
        <strain evidence="2">cv. PW_Plant_1</strain>
    </source>
</reference>